<evidence type="ECO:0000313" key="2">
    <source>
        <dbReference type="Proteomes" id="UP000743370"/>
    </source>
</evidence>
<gene>
    <name evidence="1" type="ORF">HKW66_Vig0173370</name>
</gene>
<accession>A0A8T0JLG2</accession>
<evidence type="ECO:0000313" key="1">
    <source>
        <dbReference type="EMBL" id="KAG2376764.1"/>
    </source>
</evidence>
<dbReference type="Proteomes" id="UP000743370">
    <property type="component" value="Unassembled WGS sequence"/>
</dbReference>
<organism evidence="1 2">
    <name type="scientific">Phaseolus angularis</name>
    <name type="common">Azuki bean</name>
    <name type="synonym">Vigna angularis</name>
    <dbReference type="NCBI Taxonomy" id="3914"/>
    <lineage>
        <taxon>Eukaryota</taxon>
        <taxon>Viridiplantae</taxon>
        <taxon>Streptophyta</taxon>
        <taxon>Embryophyta</taxon>
        <taxon>Tracheophyta</taxon>
        <taxon>Spermatophyta</taxon>
        <taxon>Magnoliopsida</taxon>
        <taxon>eudicotyledons</taxon>
        <taxon>Gunneridae</taxon>
        <taxon>Pentapetalae</taxon>
        <taxon>rosids</taxon>
        <taxon>fabids</taxon>
        <taxon>Fabales</taxon>
        <taxon>Fabaceae</taxon>
        <taxon>Papilionoideae</taxon>
        <taxon>50 kb inversion clade</taxon>
        <taxon>NPAAA clade</taxon>
        <taxon>indigoferoid/millettioid clade</taxon>
        <taxon>Phaseoleae</taxon>
        <taxon>Vigna</taxon>
    </lineage>
</organism>
<name>A0A8T0JLG2_PHAAN</name>
<comment type="caution">
    <text evidence="1">The sequence shown here is derived from an EMBL/GenBank/DDBJ whole genome shotgun (WGS) entry which is preliminary data.</text>
</comment>
<sequence>MRDKLVLVVDEAWARRVRFGSQRNSAFWLDRGVEGYGLARVNPGGERVPQRVDAMFDTLLDRRCLKLMCWGKKFDIAVSVAMGLEYLHHADFGLARVKAVEDLGMMEGKKEGVVEIAVEEFGVMEEGGDDKLSVVSDGCFESVDNENVNLNKKKGGGGSGRDWW</sequence>
<protein>
    <submittedName>
        <fullName evidence="1">Receptor-like serine/threonine-protein</fullName>
    </submittedName>
</protein>
<dbReference type="AlphaFoldDB" id="A0A8T0JLG2"/>
<keyword evidence="1" id="KW-0675">Receptor</keyword>
<dbReference type="EMBL" id="JABFOF010000010">
    <property type="protein sequence ID" value="KAG2376764.1"/>
    <property type="molecule type" value="Genomic_DNA"/>
</dbReference>
<proteinExistence type="predicted"/>
<reference evidence="1 2" key="1">
    <citation type="submission" date="2020-05" db="EMBL/GenBank/DDBJ databases">
        <title>Vigna angularis (adzuki bean) Var. LongXiaoDou No. 4 denovo assembly.</title>
        <authorList>
            <person name="Xiang H."/>
        </authorList>
    </citation>
    <scope>NUCLEOTIDE SEQUENCE [LARGE SCALE GENOMIC DNA]</scope>
    <source>
        <tissue evidence="1">Leaf</tissue>
    </source>
</reference>